<dbReference type="Proteomes" id="UP000030012">
    <property type="component" value="Unassembled WGS sequence"/>
</dbReference>
<dbReference type="EMBL" id="JENJ01000017">
    <property type="protein sequence ID" value="KGM96898.1"/>
    <property type="molecule type" value="Genomic_DNA"/>
</dbReference>
<dbReference type="Pfam" id="PF13472">
    <property type="entry name" value="Lipase_GDSL_2"/>
    <property type="match status" value="1"/>
</dbReference>
<organism evidence="3 4">
    <name type="scientific">Clostridium novyi A str. 4552</name>
    <dbReference type="NCBI Taxonomy" id="1444289"/>
    <lineage>
        <taxon>Bacteria</taxon>
        <taxon>Bacillati</taxon>
        <taxon>Bacillota</taxon>
        <taxon>Clostridia</taxon>
        <taxon>Eubacteriales</taxon>
        <taxon>Clostridiaceae</taxon>
        <taxon>Clostridium</taxon>
    </lineage>
</organism>
<dbReference type="GO" id="GO:0016787">
    <property type="term" value="F:hydrolase activity"/>
    <property type="evidence" value="ECO:0007669"/>
    <property type="project" value="UniProtKB-KW"/>
</dbReference>
<evidence type="ECO:0000313" key="4">
    <source>
        <dbReference type="Proteomes" id="UP000030012"/>
    </source>
</evidence>
<evidence type="ECO:0000256" key="1">
    <source>
        <dbReference type="SAM" id="Phobius"/>
    </source>
</evidence>
<dbReference type="Gene3D" id="3.40.50.1110">
    <property type="entry name" value="SGNH hydrolase"/>
    <property type="match status" value="1"/>
</dbReference>
<dbReference type="InterPro" id="IPR013830">
    <property type="entry name" value="SGNH_hydro"/>
</dbReference>
<dbReference type="InterPro" id="IPR036514">
    <property type="entry name" value="SGNH_hydro_sf"/>
</dbReference>
<comment type="caution">
    <text evidence="3">The sequence shown here is derived from an EMBL/GenBank/DDBJ whole genome shotgun (WGS) entry which is preliminary data.</text>
</comment>
<feature type="transmembrane region" description="Helical" evidence="1">
    <location>
        <begin position="14"/>
        <end position="32"/>
    </location>
</feature>
<dbReference type="InterPro" id="IPR051532">
    <property type="entry name" value="Ester_Hydrolysis_Enzymes"/>
</dbReference>
<gene>
    <name evidence="3" type="ORF">Z968_05240</name>
</gene>
<sequence>MSKRRIKIKNFKKFFINMICIFVVILGISLVITHKIGSNKISVSAEVSNKKELNNKVQNEKVDKIKNNNLEEKKKSEEIVSENKPKEDNVPNKVYFKDSLFLGDSIIEAMSFFDALDEKNVMGIIGLTITKAISNVDKIKNQNPNKLFILLGHNDLENDMEMNMNNYTKLINKLKKEMPNTKIYVQGVLPVTEKASQKHKYLLPNNINNFNSNLKEVCEREDVKFVDLLPMFKNIDKGIYEPDGIHFKEPFYKMWLDYLKINYK</sequence>
<evidence type="ECO:0000313" key="3">
    <source>
        <dbReference type="EMBL" id="KGM96898.1"/>
    </source>
</evidence>
<protein>
    <submittedName>
        <fullName evidence="3">Acetylhydrolase</fullName>
    </submittedName>
</protein>
<name>A0A0A0I8J9_CLONO</name>
<dbReference type="AlphaFoldDB" id="A0A0A0I8J9"/>
<evidence type="ECO:0000259" key="2">
    <source>
        <dbReference type="Pfam" id="PF13472"/>
    </source>
</evidence>
<dbReference type="PANTHER" id="PTHR30383">
    <property type="entry name" value="THIOESTERASE 1/PROTEASE 1/LYSOPHOSPHOLIPASE L1"/>
    <property type="match status" value="1"/>
</dbReference>
<dbReference type="OrthoDB" id="1652311at2"/>
<dbReference type="SUPFAM" id="SSF52266">
    <property type="entry name" value="SGNH hydrolase"/>
    <property type="match status" value="1"/>
</dbReference>
<keyword evidence="1" id="KW-1133">Transmembrane helix</keyword>
<accession>A0A0A0I8J9</accession>
<feature type="domain" description="SGNH hydrolase-type esterase" evidence="2">
    <location>
        <begin position="114"/>
        <end position="252"/>
    </location>
</feature>
<keyword evidence="3" id="KW-0378">Hydrolase</keyword>
<keyword evidence="1" id="KW-0812">Transmembrane</keyword>
<proteinExistence type="predicted"/>
<keyword evidence="1" id="KW-0472">Membrane</keyword>
<reference evidence="3 4" key="1">
    <citation type="submission" date="2014-01" db="EMBL/GenBank/DDBJ databases">
        <title>Plasmidome dynamics in the species complex Clostridium novyi sensu lato converts strains of independent lineages into distinctly different pathogens.</title>
        <authorList>
            <person name="Skarin H."/>
            <person name="Segerman B."/>
        </authorList>
    </citation>
    <scope>NUCLEOTIDE SEQUENCE [LARGE SCALE GENOMIC DNA]</scope>
    <source>
        <strain evidence="3 4">4552</strain>
    </source>
</reference>
<dbReference type="RefSeq" id="WP_039254249.1">
    <property type="nucleotide sequence ID" value="NZ_JENJ01000017.1"/>
</dbReference>